<dbReference type="Gene3D" id="2.60.40.10">
    <property type="entry name" value="Immunoglobulins"/>
    <property type="match status" value="2"/>
</dbReference>
<reference evidence="1" key="1">
    <citation type="journal article" date="2021" name="Proc. Natl. Acad. Sci. U.S.A.">
        <title>A Catalog of Tens of Thousands of Viruses from Human Metagenomes Reveals Hidden Associations with Chronic Diseases.</title>
        <authorList>
            <person name="Tisza M.J."/>
            <person name="Buck C.B."/>
        </authorList>
    </citation>
    <scope>NUCLEOTIDE SEQUENCE</scope>
    <source>
        <strain evidence="1">CtPYc18</strain>
    </source>
</reference>
<dbReference type="EMBL" id="BK059092">
    <property type="protein sequence ID" value="DAE29045.1"/>
    <property type="molecule type" value="Genomic_DNA"/>
</dbReference>
<evidence type="ECO:0000313" key="1">
    <source>
        <dbReference type="EMBL" id="DAE29045.1"/>
    </source>
</evidence>
<proteinExistence type="predicted"/>
<sequence>MTGTGNGVTTLSFAANPSETVPKTGSIVISNSFGKSKTVTFTQQAASTVYVYNLSVTPTSVNVAAAQNDGKIEVVSTKTPHINGVPSGDPEPVDFTVSVKSSVNWLATGSVDPTYYSCLENTLEASRSAALHVAQVDPSGKSIDIPFTQAAATINKQYTFTITPANLSINDDGAGGTYQATITSTLKTTINDKVETTPVEFLVSYSGQANSSWVVYDKSKNTITLPLSNLETAREGAIIFTQQSPTTPVITVPVHQEPAVITWDYKFEYNPTTMNFGNAGGTQSYTVTKSVKQKLINGTPTGDEIYVPWDVQITGTGFSLNKDTNSVIAAENAGTATRSGTLTFTRAEVGSSGNRTIALTQSAGIVTWEYTLSASVNPTSVAALNGTTVLTVTSTK</sequence>
<organism evidence="1">
    <name type="scientific">virus sp. ctPYc18</name>
    <dbReference type="NCBI Taxonomy" id="2828251"/>
    <lineage>
        <taxon>Viruses</taxon>
    </lineage>
</organism>
<dbReference type="InterPro" id="IPR013783">
    <property type="entry name" value="Ig-like_fold"/>
</dbReference>
<protein>
    <submittedName>
        <fullName evidence="1">Uncharacterized protein</fullName>
    </submittedName>
</protein>
<accession>A0A8S5RDA5</accession>
<name>A0A8S5RDA5_9VIRU</name>